<dbReference type="InterPro" id="IPR004369">
    <property type="entry name" value="Prolyl-tRNA_editing_YbaK/EbsC"/>
</dbReference>
<dbReference type="Pfam" id="PF04073">
    <property type="entry name" value="tRNA_edit"/>
    <property type="match status" value="1"/>
</dbReference>
<dbReference type="Proteomes" id="UP001213771">
    <property type="component" value="Unassembled WGS sequence"/>
</dbReference>
<evidence type="ECO:0000256" key="1">
    <source>
        <dbReference type="ARBA" id="ARBA00009798"/>
    </source>
</evidence>
<keyword evidence="3" id="KW-0456">Lyase</keyword>
<evidence type="ECO:0000256" key="2">
    <source>
        <dbReference type="ARBA" id="ARBA00022917"/>
    </source>
</evidence>
<accession>A0ABD4X2M0</accession>
<feature type="domain" description="YbaK/aminoacyl-tRNA synthetase-associated" evidence="4">
    <location>
        <begin position="34"/>
        <end position="120"/>
    </location>
</feature>
<protein>
    <submittedName>
        <fullName evidence="5">YbaK/EbsC family protein</fullName>
    </submittedName>
</protein>
<dbReference type="InterPro" id="IPR036754">
    <property type="entry name" value="YbaK/aa-tRNA-synt-asso_dom_sf"/>
</dbReference>
<dbReference type="GO" id="GO:0006412">
    <property type="term" value="P:translation"/>
    <property type="evidence" value="ECO:0007669"/>
    <property type="project" value="UniProtKB-KW"/>
</dbReference>
<dbReference type="PANTHER" id="PTHR30411">
    <property type="entry name" value="CYTOPLASMIC PROTEIN"/>
    <property type="match status" value="1"/>
</dbReference>
<dbReference type="GO" id="GO:0002161">
    <property type="term" value="F:aminoacyl-tRNA deacylase activity"/>
    <property type="evidence" value="ECO:0007669"/>
    <property type="project" value="UniProtKB-ARBA"/>
</dbReference>
<dbReference type="PANTHER" id="PTHR30411:SF0">
    <property type="entry name" value="CYS-TRNA(PRO)_CYS-TRNA(CYS) DEACYLASE YBAK"/>
    <property type="match status" value="1"/>
</dbReference>
<organism evidence="5 6">
    <name type="scientific">Priestia megaterium</name>
    <name type="common">Bacillus megaterium</name>
    <dbReference type="NCBI Taxonomy" id="1404"/>
    <lineage>
        <taxon>Bacteria</taxon>
        <taxon>Bacillati</taxon>
        <taxon>Bacillota</taxon>
        <taxon>Bacilli</taxon>
        <taxon>Bacillales</taxon>
        <taxon>Bacillaceae</taxon>
        <taxon>Priestia</taxon>
    </lineage>
</organism>
<proteinExistence type="inferred from homology"/>
<evidence type="ECO:0000313" key="5">
    <source>
        <dbReference type="EMBL" id="MDD9786701.1"/>
    </source>
</evidence>
<name>A0ABD4X2M0_PRIMG</name>
<dbReference type="SUPFAM" id="SSF55826">
    <property type="entry name" value="YbaK/ProRS associated domain"/>
    <property type="match status" value="1"/>
</dbReference>
<dbReference type="GO" id="GO:0016829">
    <property type="term" value="F:lyase activity"/>
    <property type="evidence" value="ECO:0007669"/>
    <property type="project" value="UniProtKB-KW"/>
</dbReference>
<dbReference type="RefSeq" id="WP_274589521.1">
    <property type="nucleotide sequence ID" value="NZ_JARAOX010000241.1"/>
</dbReference>
<comment type="caution">
    <text evidence="5">The sequence shown here is derived from an EMBL/GenBank/DDBJ whole genome shotgun (WGS) entry which is preliminary data.</text>
</comment>
<sequence>MGKKADKTNVMRILDKKKVKYNYYSYDSTKLKFVDVANSRGQDLAMTFKALVIVGKSKEYYVFMVPMENELDLKKAAKVAGEKSLEMIPQKELLSVTGYIHGGCSPIGMKNQFRTFIEKRSNCTNKVCRWF</sequence>
<evidence type="ECO:0000313" key="6">
    <source>
        <dbReference type="Proteomes" id="UP001213771"/>
    </source>
</evidence>
<dbReference type="PIRSF" id="PIRSF006181">
    <property type="entry name" value="EbsC_YbaK"/>
    <property type="match status" value="1"/>
</dbReference>
<keyword evidence="2" id="KW-0648">Protein biosynthesis</keyword>
<dbReference type="InterPro" id="IPR007214">
    <property type="entry name" value="YbaK/aa-tRNA-synth-assoc-dom"/>
</dbReference>
<dbReference type="EMBL" id="JARAOX010000241">
    <property type="protein sequence ID" value="MDD9786701.1"/>
    <property type="molecule type" value="Genomic_DNA"/>
</dbReference>
<evidence type="ECO:0000256" key="3">
    <source>
        <dbReference type="ARBA" id="ARBA00023239"/>
    </source>
</evidence>
<dbReference type="AlphaFoldDB" id="A0ABD4X2M0"/>
<evidence type="ECO:0000259" key="4">
    <source>
        <dbReference type="Pfam" id="PF04073"/>
    </source>
</evidence>
<reference evidence="5 6" key="1">
    <citation type="submission" date="2023-02" db="EMBL/GenBank/DDBJ databases">
        <authorList>
            <person name="Olszewska D."/>
        </authorList>
    </citation>
    <scope>NUCLEOTIDE SEQUENCE [LARGE SCALE GENOMIC DNA]</scope>
    <source>
        <strain evidence="5 6">FDU301</strain>
    </source>
</reference>
<dbReference type="Gene3D" id="3.90.960.10">
    <property type="entry name" value="YbaK/aminoacyl-tRNA synthetase-associated domain"/>
    <property type="match status" value="1"/>
</dbReference>
<gene>
    <name evidence="5" type="ORF">PVE99_30545</name>
</gene>
<comment type="similarity">
    <text evidence="1">Belongs to the prolyl-tRNA editing family. YbaK/EbsC subfamily.</text>
</comment>